<feature type="coiled-coil region" evidence="7">
    <location>
        <begin position="29"/>
        <end position="163"/>
    </location>
</feature>
<dbReference type="InterPro" id="IPR007793">
    <property type="entry name" value="DivIVA_fam"/>
</dbReference>
<keyword evidence="6" id="KW-0131">Cell cycle</keyword>
<accession>A0AAE3DEP3</accession>
<comment type="caution">
    <text evidence="9">The sequence shown here is derived from an EMBL/GenBank/DDBJ whole genome shotgun (WGS) entry which is preliminary data.</text>
</comment>
<evidence type="ECO:0000313" key="10">
    <source>
        <dbReference type="Proteomes" id="UP001199424"/>
    </source>
</evidence>
<name>A0AAE3DEP3_9FIRM</name>
<evidence type="ECO:0000256" key="4">
    <source>
        <dbReference type="ARBA" id="ARBA00022618"/>
    </source>
</evidence>
<dbReference type="InterPro" id="IPR019933">
    <property type="entry name" value="DivIVA_domain"/>
</dbReference>
<dbReference type="EMBL" id="JAJEQC010000001">
    <property type="protein sequence ID" value="MCC2135571.1"/>
    <property type="molecule type" value="Genomic_DNA"/>
</dbReference>
<dbReference type="Pfam" id="PF05103">
    <property type="entry name" value="DivIVA"/>
    <property type="match status" value="1"/>
</dbReference>
<dbReference type="GO" id="GO:0051301">
    <property type="term" value="P:cell division"/>
    <property type="evidence" value="ECO:0007669"/>
    <property type="project" value="UniProtKB-KW"/>
</dbReference>
<keyword evidence="3" id="KW-0963">Cytoplasm</keyword>
<dbReference type="Gene3D" id="6.10.250.660">
    <property type="match status" value="1"/>
</dbReference>
<keyword evidence="4" id="KW-0132">Cell division</keyword>
<evidence type="ECO:0000256" key="5">
    <source>
        <dbReference type="ARBA" id="ARBA00023054"/>
    </source>
</evidence>
<evidence type="ECO:0000256" key="1">
    <source>
        <dbReference type="ARBA" id="ARBA00004496"/>
    </source>
</evidence>
<evidence type="ECO:0000313" key="9">
    <source>
        <dbReference type="EMBL" id="MCC2135571.1"/>
    </source>
</evidence>
<gene>
    <name evidence="9" type="ORF">LKD31_00865</name>
</gene>
<dbReference type="GO" id="GO:0005737">
    <property type="term" value="C:cytoplasm"/>
    <property type="evidence" value="ECO:0007669"/>
    <property type="project" value="UniProtKB-SubCell"/>
</dbReference>
<comment type="subcellular location">
    <subcellularLocation>
        <location evidence="1">Cytoplasm</location>
    </subcellularLocation>
</comment>
<feature type="region of interest" description="Disordered" evidence="8">
    <location>
        <begin position="184"/>
        <end position="255"/>
    </location>
</feature>
<protein>
    <submittedName>
        <fullName evidence="9">DivIVA domain-containing protein</fullName>
    </submittedName>
</protein>
<sequence>MLSIKDINEVSFRKSNFSGYNSDDVDQFIDEVLETVTALTKENAEIKTRKTDDSAAVQQLQAKNAELQEKLSILAAKIESYRAEEDGIKDAILSAQRLGNASIREAKAKAEKIVNDANAKADALVKDAKGRSETLVKSYEKQIAAKEKELENMKREVTNFRASLYGIYKEHLAVIEKIPTFDLPEEEQEEKAPAEEPTPVYTEPEVIEEPEEEIPVPAAQQVEEEPAPAPAEPKPAPAPVPEPIPAPAPVQPQPVYDKDSYIKEQFSGIGLDLNAYADIPESLQKEKDVLFSTLEFGVEDEGDKKNGKFKRR</sequence>
<comment type="similarity">
    <text evidence="2">Belongs to the DivIVA family.</text>
</comment>
<proteinExistence type="inferred from homology"/>
<evidence type="ECO:0000256" key="2">
    <source>
        <dbReference type="ARBA" id="ARBA00009008"/>
    </source>
</evidence>
<evidence type="ECO:0000256" key="8">
    <source>
        <dbReference type="SAM" id="MobiDB-lite"/>
    </source>
</evidence>
<dbReference type="RefSeq" id="WP_308448210.1">
    <property type="nucleotide sequence ID" value="NZ_JAJEQC010000001.1"/>
</dbReference>
<evidence type="ECO:0000256" key="3">
    <source>
        <dbReference type="ARBA" id="ARBA00022490"/>
    </source>
</evidence>
<reference evidence="9" key="1">
    <citation type="submission" date="2021-10" db="EMBL/GenBank/DDBJ databases">
        <title>Anaerobic single-cell dispensing facilitates the cultivation of human gut bacteria.</title>
        <authorList>
            <person name="Afrizal A."/>
        </authorList>
    </citation>
    <scope>NUCLEOTIDE SEQUENCE</scope>
    <source>
        <strain evidence="9">CLA-AA-H250</strain>
    </source>
</reference>
<dbReference type="PANTHER" id="PTHR35794:SF2">
    <property type="entry name" value="CELL DIVISION PROTEIN DIVIVA"/>
    <property type="match status" value="1"/>
</dbReference>
<keyword evidence="10" id="KW-1185">Reference proteome</keyword>
<dbReference type="NCBIfam" id="TIGR03544">
    <property type="entry name" value="DivI1A_domain"/>
    <property type="match status" value="1"/>
</dbReference>
<dbReference type="PANTHER" id="PTHR35794">
    <property type="entry name" value="CELL DIVISION PROTEIN DIVIVA"/>
    <property type="match status" value="1"/>
</dbReference>
<keyword evidence="5 7" id="KW-0175">Coiled coil</keyword>
<evidence type="ECO:0000256" key="6">
    <source>
        <dbReference type="ARBA" id="ARBA00023306"/>
    </source>
</evidence>
<dbReference type="AlphaFoldDB" id="A0AAE3DEP3"/>
<feature type="compositionally biased region" description="Acidic residues" evidence="8">
    <location>
        <begin position="205"/>
        <end position="214"/>
    </location>
</feature>
<evidence type="ECO:0000256" key="7">
    <source>
        <dbReference type="SAM" id="Coils"/>
    </source>
</evidence>
<feature type="compositionally biased region" description="Pro residues" evidence="8">
    <location>
        <begin position="227"/>
        <end position="252"/>
    </location>
</feature>
<feature type="compositionally biased region" description="Low complexity" evidence="8">
    <location>
        <begin position="195"/>
        <end position="204"/>
    </location>
</feature>
<dbReference type="Proteomes" id="UP001199424">
    <property type="component" value="Unassembled WGS sequence"/>
</dbReference>
<organism evidence="9 10">
    <name type="scientific">Hominenteromicrobium mulieris</name>
    <dbReference type="NCBI Taxonomy" id="2885357"/>
    <lineage>
        <taxon>Bacteria</taxon>
        <taxon>Bacillati</taxon>
        <taxon>Bacillota</taxon>
        <taxon>Clostridia</taxon>
        <taxon>Eubacteriales</taxon>
        <taxon>Oscillospiraceae</taxon>
        <taxon>Hominenteromicrobium</taxon>
    </lineage>
</organism>